<comment type="caution">
    <text evidence="2">The sequence shown here is derived from an EMBL/GenBank/DDBJ whole genome shotgun (WGS) entry which is preliminary data.</text>
</comment>
<dbReference type="AlphaFoldDB" id="A0A0G0BLI5"/>
<sequence>MIRFYKRPLHLDSSITLTIFLILIICAFFLFDYVQITIHAFVNIFAGGRSNLKAILFLIYFLCLLLISQFIYFKKIKVTKKINGLWIWIGVIVAYLFNALVFFIFYIKNNFQFSDSIVLFNESEISSTSLLHNHILKGVTGLVLKFFHVSNLENYDGGIVFLDFISPIYFYLGFAILLLLLILVLIYFIQEVAVYKDQNKKYIYMFAYAIITFSLIKNLIDGGLFNYEAIVSFGFWTLLIFKSNRLSKYFSGILFFSYLLGNIVFYKLNLFNSYEVQEQGLFLNIWNTIAYIFLLLILFYDQKYKIIDRRGFLLKILTCLLLFYPVYLDLSIIAYRLKVIDSNNHAILGVYEEIFEENYLYLDSAGDLNFYEVSPSAALNVDSIIKKFNLLDNFYPLSFPWQNCLPSGLWDQYSFELISKNYVSVNNFHSDMVTFDEIKQIEFGDHNRYFIKMSIKPCYPRSMNVIQESFQAAEVDSFIIKNIKKGVRRI</sequence>
<organism evidence="2 3">
    <name type="scientific">candidate division CPR3 bacterium GW2011_GWF2_35_18</name>
    <dbReference type="NCBI Taxonomy" id="1618350"/>
    <lineage>
        <taxon>Bacteria</taxon>
        <taxon>Bacteria division CPR3</taxon>
    </lineage>
</organism>
<dbReference type="Proteomes" id="UP000034581">
    <property type="component" value="Unassembled WGS sequence"/>
</dbReference>
<dbReference type="STRING" id="1618350.UR67_C0001G0197"/>
<evidence type="ECO:0000313" key="3">
    <source>
        <dbReference type="Proteomes" id="UP000034581"/>
    </source>
</evidence>
<feature type="transmembrane region" description="Helical" evidence="1">
    <location>
        <begin position="280"/>
        <end position="300"/>
    </location>
</feature>
<evidence type="ECO:0000313" key="2">
    <source>
        <dbReference type="EMBL" id="KKP70288.1"/>
    </source>
</evidence>
<protein>
    <submittedName>
        <fullName evidence="2">Uncharacterized protein</fullName>
    </submittedName>
</protein>
<feature type="transmembrane region" description="Helical" evidence="1">
    <location>
        <begin position="202"/>
        <end position="219"/>
    </location>
</feature>
<feature type="transmembrane region" description="Helical" evidence="1">
    <location>
        <begin position="20"/>
        <end position="42"/>
    </location>
</feature>
<feature type="transmembrane region" description="Helical" evidence="1">
    <location>
        <begin position="168"/>
        <end position="190"/>
    </location>
</feature>
<feature type="transmembrane region" description="Helical" evidence="1">
    <location>
        <begin position="54"/>
        <end position="73"/>
    </location>
</feature>
<feature type="transmembrane region" description="Helical" evidence="1">
    <location>
        <begin position="312"/>
        <end position="335"/>
    </location>
</feature>
<keyword evidence="1" id="KW-0472">Membrane</keyword>
<accession>A0A0G0BLI5</accession>
<name>A0A0G0BLI5_UNCC3</name>
<keyword evidence="1" id="KW-1133">Transmembrane helix</keyword>
<proteinExistence type="predicted"/>
<gene>
    <name evidence="2" type="ORF">UR67_C0001G0197</name>
</gene>
<evidence type="ECO:0000256" key="1">
    <source>
        <dbReference type="SAM" id="Phobius"/>
    </source>
</evidence>
<feature type="transmembrane region" description="Helical" evidence="1">
    <location>
        <begin position="85"/>
        <end position="107"/>
    </location>
</feature>
<keyword evidence="1" id="KW-0812">Transmembrane</keyword>
<reference evidence="2 3" key="1">
    <citation type="journal article" date="2015" name="Nature">
        <title>rRNA introns, odd ribosomes, and small enigmatic genomes across a large radiation of phyla.</title>
        <authorList>
            <person name="Brown C.T."/>
            <person name="Hug L.A."/>
            <person name="Thomas B.C."/>
            <person name="Sharon I."/>
            <person name="Castelle C.J."/>
            <person name="Singh A."/>
            <person name="Wilkins M.J."/>
            <person name="Williams K.H."/>
            <person name="Banfield J.F."/>
        </authorList>
    </citation>
    <scope>NUCLEOTIDE SEQUENCE [LARGE SCALE GENOMIC DNA]</scope>
</reference>
<feature type="transmembrane region" description="Helical" evidence="1">
    <location>
        <begin position="249"/>
        <end position="268"/>
    </location>
</feature>
<feature type="transmembrane region" description="Helical" evidence="1">
    <location>
        <begin position="225"/>
        <end position="242"/>
    </location>
</feature>
<dbReference type="EMBL" id="LBQB01000001">
    <property type="protein sequence ID" value="KKP70288.1"/>
    <property type="molecule type" value="Genomic_DNA"/>
</dbReference>